<evidence type="ECO:0000259" key="1">
    <source>
        <dbReference type="Pfam" id="PF00483"/>
    </source>
</evidence>
<dbReference type="Gene3D" id="3.90.550.10">
    <property type="entry name" value="Spore Coat Polysaccharide Biosynthesis Protein SpsA, Chain A"/>
    <property type="match status" value="1"/>
</dbReference>
<dbReference type="InterPro" id="IPR029044">
    <property type="entry name" value="Nucleotide-diphossugar_trans"/>
</dbReference>
<keyword evidence="3" id="KW-1185">Reference proteome</keyword>
<dbReference type="GO" id="GO:0016740">
    <property type="term" value="F:transferase activity"/>
    <property type="evidence" value="ECO:0007669"/>
    <property type="project" value="UniProtKB-KW"/>
</dbReference>
<dbReference type="InterPro" id="IPR050486">
    <property type="entry name" value="Mannose-1P_guanyltransferase"/>
</dbReference>
<dbReference type="InterPro" id="IPR005835">
    <property type="entry name" value="NTP_transferase_dom"/>
</dbReference>
<evidence type="ECO:0000313" key="2">
    <source>
        <dbReference type="EMBL" id="SEF52613.1"/>
    </source>
</evidence>
<feature type="domain" description="Nucleotidyl transferase" evidence="1">
    <location>
        <begin position="11"/>
        <end position="139"/>
    </location>
</feature>
<keyword evidence="2" id="KW-0808">Transferase</keyword>
<dbReference type="SUPFAM" id="SSF53448">
    <property type="entry name" value="Nucleotide-diphospho-sugar transferases"/>
    <property type="match status" value="1"/>
</dbReference>
<organism evidence="2 3">
    <name type="scientific">Bryocella elongata</name>
    <dbReference type="NCBI Taxonomy" id="863522"/>
    <lineage>
        <taxon>Bacteria</taxon>
        <taxon>Pseudomonadati</taxon>
        <taxon>Acidobacteriota</taxon>
        <taxon>Terriglobia</taxon>
        <taxon>Terriglobales</taxon>
        <taxon>Acidobacteriaceae</taxon>
        <taxon>Bryocella</taxon>
    </lineage>
</organism>
<dbReference type="OrthoDB" id="9801899at2"/>
<dbReference type="EMBL" id="FNVA01000001">
    <property type="protein sequence ID" value="SEF52613.1"/>
    <property type="molecule type" value="Genomic_DNA"/>
</dbReference>
<proteinExistence type="predicted"/>
<accession>A0A1H5SPS5</accession>
<protein>
    <submittedName>
        <fullName evidence="2">MobA-like NTP transferase domain-containing protein</fullName>
    </submittedName>
</protein>
<sequence length="247" mass="27021">MPEAELPPIAILCGGLATRLGALTAGVPKSLLPIAGEPFLAHQLRLLAASGFREVVLLCGHLSEPIRAFAGDGSSFGCHVRYSEDGPVLLGTGGAVRKALPLLGERFVLLYGDSYCVADYRAIDRAFVASMKLSLMTVFRNRNQFDRSNVEYADGMILRYDKRSSDDRLEYIDYGVNAFRAEAFAGWEEGPFDLSALQADLLHRGELAGYEVPERFYEIGSVAGIESTEELLRSRAGTREPLIARND</sequence>
<reference evidence="2 3" key="1">
    <citation type="submission" date="2016-10" db="EMBL/GenBank/DDBJ databases">
        <authorList>
            <person name="de Groot N.N."/>
        </authorList>
    </citation>
    <scope>NUCLEOTIDE SEQUENCE [LARGE SCALE GENOMIC DNA]</scope>
    <source>
        <strain evidence="2 3">DSM 22489</strain>
    </source>
</reference>
<evidence type="ECO:0000313" key="3">
    <source>
        <dbReference type="Proteomes" id="UP000236728"/>
    </source>
</evidence>
<dbReference type="Proteomes" id="UP000236728">
    <property type="component" value="Unassembled WGS sequence"/>
</dbReference>
<dbReference type="RefSeq" id="WP_103931257.1">
    <property type="nucleotide sequence ID" value="NZ_FNVA01000001.1"/>
</dbReference>
<dbReference type="Pfam" id="PF00483">
    <property type="entry name" value="NTP_transferase"/>
    <property type="match status" value="1"/>
</dbReference>
<name>A0A1H5SPS5_9BACT</name>
<dbReference type="PANTHER" id="PTHR22572">
    <property type="entry name" value="SUGAR-1-PHOSPHATE GUANYL TRANSFERASE"/>
    <property type="match status" value="1"/>
</dbReference>
<gene>
    <name evidence="2" type="ORF">SAMN05421819_0307</name>
</gene>
<dbReference type="AlphaFoldDB" id="A0A1H5SPS5"/>